<feature type="region of interest" description="Disordered" evidence="2">
    <location>
        <begin position="1"/>
        <end position="20"/>
    </location>
</feature>
<dbReference type="Proteomes" id="UP000184356">
    <property type="component" value="Unassembled WGS sequence"/>
</dbReference>
<sequence>MPQTRAPLDPELAPTHKNTPCLDISTPEKLHSYRAAIAPIFTLSNTLQGRESTITTTDLTIPSPAGPIRATIFRPKKTTTRSPSDTPGILHIHGGGLATGNRFLGLTGILDWVEELGAVILTAEYRLAPEHPQPAALEDSYAVLEYMAGHAAELGFNPEKLVVAGGSAGGNLAAGVALLARDRAASPSGGPKLAAQVLMYPWVSDSMEGSNSDSIRQYGDIAPVREIDLATVNDYAFGKGREFADMYTVPARAESLEGLPPTLLDVGEADVFRDQDVEFAMRLWRDGVPTEFHVWPGSWHGFDVFVPGAGVSRRAARVRVEWLRGVVG</sequence>
<dbReference type="STRING" id="1036612.A0A1L9TK05"/>
<dbReference type="InterPro" id="IPR029058">
    <property type="entry name" value="AB_hydrolase_fold"/>
</dbReference>
<dbReference type="EMBL" id="KV878585">
    <property type="protein sequence ID" value="OJJ59633.1"/>
    <property type="molecule type" value="Genomic_DNA"/>
</dbReference>
<evidence type="ECO:0000256" key="1">
    <source>
        <dbReference type="ARBA" id="ARBA00022801"/>
    </source>
</evidence>
<evidence type="ECO:0000313" key="4">
    <source>
        <dbReference type="EMBL" id="OJJ59633.1"/>
    </source>
</evidence>
<dbReference type="Pfam" id="PF07859">
    <property type="entry name" value="Abhydrolase_3"/>
    <property type="match status" value="1"/>
</dbReference>
<dbReference type="OrthoDB" id="433474at2759"/>
<dbReference type="RefSeq" id="XP_040703439.1">
    <property type="nucleotide sequence ID" value="XM_040846773.1"/>
</dbReference>
<dbReference type="InterPro" id="IPR050300">
    <property type="entry name" value="GDXG_lipolytic_enzyme"/>
</dbReference>
<dbReference type="PANTHER" id="PTHR48081">
    <property type="entry name" value="AB HYDROLASE SUPERFAMILY PROTEIN C4A8.06C"/>
    <property type="match status" value="1"/>
</dbReference>
<protein>
    <recommendedName>
        <fullName evidence="3">Alpha/beta hydrolase fold-3 domain-containing protein</fullName>
    </recommendedName>
</protein>
<proteinExistence type="predicted"/>
<accession>A0A1L9TK05</accession>
<dbReference type="VEuPathDB" id="FungiDB:ASPSYDRAFT_44014"/>
<evidence type="ECO:0000256" key="2">
    <source>
        <dbReference type="SAM" id="MobiDB-lite"/>
    </source>
</evidence>
<dbReference type="Gene3D" id="3.40.50.1820">
    <property type="entry name" value="alpha/beta hydrolase"/>
    <property type="match status" value="1"/>
</dbReference>
<feature type="domain" description="Alpha/beta hydrolase fold-3" evidence="3">
    <location>
        <begin position="89"/>
        <end position="302"/>
    </location>
</feature>
<dbReference type="AlphaFoldDB" id="A0A1L9TK05"/>
<name>A0A1L9TK05_9EURO</name>
<reference evidence="5" key="1">
    <citation type="journal article" date="2017" name="Genome Biol.">
        <title>Comparative genomics reveals high biological diversity and specific adaptations in the industrially and medically important fungal genus Aspergillus.</title>
        <authorList>
            <person name="de Vries R.P."/>
            <person name="Riley R."/>
            <person name="Wiebenga A."/>
            <person name="Aguilar-Osorio G."/>
            <person name="Amillis S."/>
            <person name="Uchima C.A."/>
            <person name="Anderluh G."/>
            <person name="Asadollahi M."/>
            <person name="Askin M."/>
            <person name="Barry K."/>
            <person name="Battaglia E."/>
            <person name="Bayram O."/>
            <person name="Benocci T."/>
            <person name="Braus-Stromeyer S.A."/>
            <person name="Caldana C."/>
            <person name="Canovas D."/>
            <person name="Cerqueira G.C."/>
            <person name="Chen F."/>
            <person name="Chen W."/>
            <person name="Choi C."/>
            <person name="Clum A."/>
            <person name="Dos Santos R.A."/>
            <person name="Damasio A.R."/>
            <person name="Diallinas G."/>
            <person name="Emri T."/>
            <person name="Fekete E."/>
            <person name="Flipphi M."/>
            <person name="Freyberg S."/>
            <person name="Gallo A."/>
            <person name="Gournas C."/>
            <person name="Habgood R."/>
            <person name="Hainaut M."/>
            <person name="Harispe M.L."/>
            <person name="Henrissat B."/>
            <person name="Hilden K.S."/>
            <person name="Hope R."/>
            <person name="Hossain A."/>
            <person name="Karabika E."/>
            <person name="Karaffa L."/>
            <person name="Karanyi Z."/>
            <person name="Krasevec N."/>
            <person name="Kuo A."/>
            <person name="Kusch H."/>
            <person name="LaButti K."/>
            <person name="Lagendijk E.L."/>
            <person name="Lapidus A."/>
            <person name="Levasseur A."/>
            <person name="Lindquist E."/>
            <person name="Lipzen A."/>
            <person name="Logrieco A.F."/>
            <person name="MacCabe A."/>
            <person name="Maekelae M.R."/>
            <person name="Malavazi I."/>
            <person name="Melin P."/>
            <person name="Meyer V."/>
            <person name="Mielnichuk N."/>
            <person name="Miskei M."/>
            <person name="Molnar A.P."/>
            <person name="Mule G."/>
            <person name="Ngan C.Y."/>
            <person name="Orejas M."/>
            <person name="Orosz E."/>
            <person name="Ouedraogo J.P."/>
            <person name="Overkamp K.M."/>
            <person name="Park H.-S."/>
            <person name="Perrone G."/>
            <person name="Piumi F."/>
            <person name="Punt P.J."/>
            <person name="Ram A.F."/>
            <person name="Ramon A."/>
            <person name="Rauscher S."/>
            <person name="Record E."/>
            <person name="Riano-Pachon D.M."/>
            <person name="Robert V."/>
            <person name="Roehrig J."/>
            <person name="Ruller R."/>
            <person name="Salamov A."/>
            <person name="Salih N.S."/>
            <person name="Samson R.A."/>
            <person name="Sandor E."/>
            <person name="Sanguinetti M."/>
            <person name="Schuetze T."/>
            <person name="Sepcic K."/>
            <person name="Shelest E."/>
            <person name="Sherlock G."/>
            <person name="Sophianopoulou V."/>
            <person name="Squina F.M."/>
            <person name="Sun H."/>
            <person name="Susca A."/>
            <person name="Todd R.B."/>
            <person name="Tsang A."/>
            <person name="Unkles S.E."/>
            <person name="van de Wiele N."/>
            <person name="van Rossen-Uffink D."/>
            <person name="Oliveira J.V."/>
            <person name="Vesth T.C."/>
            <person name="Visser J."/>
            <person name="Yu J.-H."/>
            <person name="Zhou M."/>
            <person name="Andersen M.R."/>
            <person name="Archer D.B."/>
            <person name="Baker S.E."/>
            <person name="Benoit I."/>
            <person name="Brakhage A.A."/>
            <person name="Braus G.H."/>
            <person name="Fischer R."/>
            <person name="Frisvad J.C."/>
            <person name="Goldman G.H."/>
            <person name="Houbraken J."/>
            <person name="Oakley B."/>
            <person name="Pocsi I."/>
            <person name="Scazzocchio C."/>
            <person name="Seiboth B."/>
            <person name="vanKuyk P.A."/>
            <person name="Wortman J."/>
            <person name="Dyer P.S."/>
            <person name="Grigoriev I.V."/>
        </authorList>
    </citation>
    <scope>NUCLEOTIDE SEQUENCE [LARGE SCALE GENOMIC DNA]</scope>
    <source>
        <strain evidence="5">CBS 593.65</strain>
    </source>
</reference>
<gene>
    <name evidence="4" type="ORF">ASPSYDRAFT_44014</name>
</gene>
<dbReference type="SUPFAM" id="SSF53474">
    <property type="entry name" value="alpha/beta-Hydrolases"/>
    <property type="match status" value="1"/>
</dbReference>
<organism evidence="4 5">
    <name type="scientific">Aspergillus sydowii CBS 593.65</name>
    <dbReference type="NCBI Taxonomy" id="1036612"/>
    <lineage>
        <taxon>Eukaryota</taxon>
        <taxon>Fungi</taxon>
        <taxon>Dikarya</taxon>
        <taxon>Ascomycota</taxon>
        <taxon>Pezizomycotina</taxon>
        <taxon>Eurotiomycetes</taxon>
        <taxon>Eurotiomycetidae</taxon>
        <taxon>Eurotiales</taxon>
        <taxon>Aspergillaceae</taxon>
        <taxon>Aspergillus</taxon>
        <taxon>Aspergillus subgen. Nidulantes</taxon>
    </lineage>
</organism>
<dbReference type="GO" id="GO:0016787">
    <property type="term" value="F:hydrolase activity"/>
    <property type="evidence" value="ECO:0007669"/>
    <property type="project" value="UniProtKB-KW"/>
</dbReference>
<evidence type="ECO:0000313" key="5">
    <source>
        <dbReference type="Proteomes" id="UP000184356"/>
    </source>
</evidence>
<dbReference type="InterPro" id="IPR013094">
    <property type="entry name" value="AB_hydrolase_3"/>
</dbReference>
<keyword evidence="1" id="KW-0378">Hydrolase</keyword>
<evidence type="ECO:0000259" key="3">
    <source>
        <dbReference type="Pfam" id="PF07859"/>
    </source>
</evidence>
<keyword evidence="5" id="KW-1185">Reference proteome</keyword>
<dbReference type="GeneID" id="63762846"/>
<dbReference type="PANTHER" id="PTHR48081:SF8">
    <property type="entry name" value="ALPHA_BETA HYDROLASE FOLD-3 DOMAIN-CONTAINING PROTEIN-RELATED"/>
    <property type="match status" value="1"/>
</dbReference>